<organism evidence="5 6">
    <name type="scientific">Tetragenococcus solitarius</name>
    <dbReference type="NCBI Taxonomy" id="71453"/>
    <lineage>
        <taxon>Bacteria</taxon>
        <taxon>Bacillati</taxon>
        <taxon>Bacillota</taxon>
        <taxon>Bacilli</taxon>
        <taxon>Lactobacillales</taxon>
        <taxon>Enterococcaceae</taxon>
        <taxon>Tetragenococcus</taxon>
    </lineage>
</organism>
<keyword evidence="4" id="KW-0479">Metal-binding</keyword>
<dbReference type="NCBIfam" id="TIGR02727">
    <property type="entry name" value="MTHFS_bact"/>
    <property type="match status" value="1"/>
</dbReference>
<dbReference type="PANTHER" id="PTHR23407">
    <property type="entry name" value="ATPASE INHIBITOR/5-FORMYLTETRAHYDROFOLATE CYCLO-LIGASE"/>
    <property type="match status" value="1"/>
</dbReference>
<dbReference type="Proteomes" id="UP001501577">
    <property type="component" value="Unassembled WGS sequence"/>
</dbReference>
<evidence type="ECO:0000256" key="3">
    <source>
        <dbReference type="ARBA" id="ARBA00022840"/>
    </source>
</evidence>
<comment type="cofactor">
    <cofactor evidence="4">
        <name>Mg(2+)</name>
        <dbReference type="ChEBI" id="CHEBI:18420"/>
    </cofactor>
</comment>
<dbReference type="InterPro" id="IPR037171">
    <property type="entry name" value="NagB/RpiA_transferase-like"/>
</dbReference>
<dbReference type="RefSeq" id="WP_068709955.1">
    <property type="nucleotide sequence ID" value="NZ_BAAAXQ010000071.1"/>
</dbReference>
<evidence type="ECO:0000313" key="5">
    <source>
        <dbReference type="EMBL" id="GAA3024465.1"/>
    </source>
</evidence>
<keyword evidence="4" id="KW-0460">Magnesium</keyword>
<dbReference type="SUPFAM" id="SSF100950">
    <property type="entry name" value="NagB/RpiA/CoA transferase-like"/>
    <property type="match status" value="1"/>
</dbReference>
<evidence type="ECO:0000256" key="2">
    <source>
        <dbReference type="ARBA" id="ARBA00022741"/>
    </source>
</evidence>
<reference evidence="5 6" key="1">
    <citation type="journal article" date="2019" name="Int. J. Syst. Evol. Microbiol.">
        <title>The Global Catalogue of Microorganisms (GCM) 10K type strain sequencing project: providing services to taxonomists for standard genome sequencing and annotation.</title>
        <authorList>
            <consortium name="The Broad Institute Genomics Platform"/>
            <consortium name="The Broad Institute Genome Sequencing Center for Infectious Disease"/>
            <person name="Wu L."/>
            <person name="Ma J."/>
        </authorList>
    </citation>
    <scope>NUCLEOTIDE SEQUENCE [LARGE SCALE GENOMIC DNA]</scope>
    <source>
        <strain evidence="5 6">JCM 8736</strain>
    </source>
</reference>
<evidence type="ECO:0000313" key="6">
    <source>
        <dbReference type="Proteomes" id="UP001501577"/>
    </source>
</evidence>
<dbReference type="PIRSF" id="PIRSF006806">
    <property type="entry name" value="FTHF_cligase"/>
    <property type="match status" value="1"/>
</dbReference>
<evidence type="ECO:0000256" key="1">
    <source>
        <dbReference type="ARBA" id="ARBA00010638"/>
    </source>
</evidence>
<dbReference type="InterPro" id="IPR002698">
    <property type="entry name" value="FTHF_cligase"/>
</dbReference>
<dbReference type="Gene3D" id="3.40.50.10420">
    <property type="entry name" value="NagB/RpiA/CoA transferase-like"/>
    <property type="match status" value="1"/>
</dbReference>
<dbReference type="Pfam" id="PF01812">
    <property type="entry name" value="5-FTHF_cyc-lig"/>
    <property type="match status" value="1"/>
</dbReference>
<dbReference type="PANTHER" id="PTHR23407:SF1">
    <property type="entry name" value="5-FORMYLTETRAHYDROFOLATE CYCLO-LIGASE"/>
    <property type="match status" value="1"/>
</dbReference>
<dbReference type="InterPro" id="IPR024185">
    <property type="entry name" value="FTHF_cligase-like_sf"/>
</dbReference>
<comment type="catalytic activity">
    <reaction evidence="4">
        <text>(6S)-5-formyl-5,6,7,8-tetrahydrofolate + ATP = (6R)-5,10-methenyltetrahydrofolate + ADP + phosphate</text>
        <dbReference type="Rhea" id="RHEA:10488"/>
        <dbReference type="ChEBI" id="CHEBI:30616"/>
        <dbReference type="ChEBI" id="CHEBI:43474"/>
        <dbReference type="ChEBI" id="CHEBI:57455"/>
        <dbReference type="ChEBI" id="CHEBI:57457"/>
        <dbReference type="ChEBI" id="CHEBI:456216"/>
        <dbReference type="EC" id="6.3.3.2"/>
    </reaction>
</comment>
<sequence>MDKTLLRQKALERLEGLAKQLEKKQKKERQIRTLLFHSKLWKEARTVGMVRSQPFEFDMNPVMSKALKQGKKVVVPKTLPERQLSFYEVDENTNYQLSNFGIEEPVNNFIVAKKEIDLLIVPGLIFSNKGYRIGFGKGYYDRFLEDFAGKTCALVFSEQLNNDWQPEVFDQPVTRVYTDQLERSFRYE</sequence>
<keyword evidence="2 4" id="KW-0547">Nucleotide-binding</keyword>
<keyword evidence="3 4" id="KW-0067">ATP-binding</keyword>
<evidence type="ECO:0000256" key="4">
    <source>
        <dbReference type="RuleBase" id="RU361279"/>
    </source>
</evidence>
<protein>
    <recommendedName>
        <fullName evidence="4">5-formyltetrahydrofolate cyclo-ligase</fullName>
        <ecNumber evidence="4">6.3.3.2</ecNumber>
    </recommendedName>
</protein>
<comment type="similarity">
    <text evidence="1 4">Belongs to the 5-formyltetrahydrofolate cyclo-ligase family.</text>
</comment>
<dbReference type="EMBL" id="BAAAXQ010000071">
    <property type="protein sequence ID" value="GAA3024465.1"/>
    <property type="molecule type" value="Genomic_DNA"/>
</dbReference>
<keyword evidence="6" id="KW-1185">Reference proteome</keyword>
<name>A0ABN3YF01_9ENTE</name>
<dbReference type="EC" id="6.3.3.2" evidence="4"/>
<proteinExistence type="inferred from homology"/>
<gene>
    <name evidence="5" type="ORF">GCM10019998_21240</name>
</gene>
<comment type="caution">
    <text evidence="5">The sequence shown here is derived from an EMBL/GenBank/DDBJ whole genome shotgun (WGS) entry which is preliminary data.</text>
</comment>
<accession>A0ABN3YF01</accession>